<dbReference type="SMART" id="SM00173">
    <property type="entry name" value="RAS"/>
    <property type="match status" value="1"/>
</dbReference>
<dbReference type="GO" id="GO:0003924">
    <property type="term" value="F:GTPase activity"/>
    <property type="evidence" value="ECO:0007669"/>
    <property type="project" value="InterPro"/>
</dbReference>
<dbReference type="InterPro" id="IPR020849">
    <property type="entry name" value="Small_GTPase_Ras-type"/>
</dbReference>
<accession>X6ML86</accession>
<organism evidence="3 4">
    <name type="scientific">Reticulomyxa filosa</name>
    <dbReference type="NCBI Taxonomy" id="46433"/>
    <lineage>
        <taxon>Eukaryota</taxon>
        <taxon>Sar</taxon>
        <taxon>Rhizaria</taxon>
        <taxon>Retaria</taxon>
        <taxon>Foraminifera</taxon>
        <taxon>Monothalamids</taxon>
        <taxon>Reticulomyxidae</taxon>
        <taxon>Reticulomyxa</taxon>
    </lineage>
</organism>
<dbReference type="PROSITE" id="PS51419">
    <property type="entry name" value="RAB"/>
    <property type="match status" value="1"/>
</dbReference>
<dbReference type="EMBL" id="ASPP01020156">
    <property type="protein sequence ID" value="ETO14222.1"/>
    <property type="molecule type" value="Genomic_DNA"/>
</dbReference>
<keyword evidence="2" id="KW-0342">GTP-binding</keyword>
<comment type="caution">
    <text evidence="3">The sequence shown here is derived from an EMBL/GenBank/DDBJ whole genome shotgun (WGS) entry which is preliminary data.</text>
</comment>
<proteinExistence type="predicted"/>
<dbReference type="GO" id="GO:0016020">
    <property type="term" value="C:membrane"/>
    <property type="evidence" value="ECO:0007669"/>
    <property type="project" value="InterPro"/>
</dbReference>
<dbReference type="InterPro" id="IPR001806">
    <property type="entry name" value="Small_GTPase"/>
</dbReference>
<name>X6ML86_RETFI</name>
<dbReference type="PANTHER" id="PTHR24070">
    <property type="entry name" value="RAS, DI-RAS, AND RHEB FAMILY MEMBERS OF SMALL GTPASE SUPERFAMILY"/>
    <property type="match status" value="1"/>
</dbReference>
<keyword evidence="4" id="KW-1185">Reference proteome</keyword>
<gene>
    <name evidence="3" type="ORF">RFI_23143</name>
</gene>
<dbReference type="SUPFAM" id="SSF52540">
    <property type="entry name" value="P-loop containing nucleoside triphosphate hydrolases"/>
    <property type="match status" value="1"/>
</dbReference>
<dbReference type="InterPro" id="IPR027417">
    <property type="entry name" value="P-loop_NTPase"/>
</dbReference>
<dbReference type="Pfam" id="PF00071">
    <property type="entry name" value="Ras"/>
    <property type="match status" value="2"/>
</dbReference>
<dbReference type="AlphaFoldDB" id="X6ML86"/>
<dbReference type="PROSITE" id="PS51421">
    <property type="entry name" value="RAS"/>
    <property type="match status" value="1"/>
</dbReference>
<protein>
    <submittedName>
        <fullName evidence="3">Ras-related protein</fullName>
    </submittedName>
</protein>
<evidence type="ECO:0000313" key="4">
    <source>
        <dbReference type="Proteomes" id="UP000023152"/>
    </source>
</evidence>
<dbReference type="GO" id="GO:0007165">
    <property type="term" value="P:signal transduction"/>
    <property type="evidence" value="ECO:0007669"/>
    <property type="project" value="InterPro"/>
</dbReference>
<evidence type="ECO:0000256" key="1">
    <source>
        <dbReference type="ARBA" id="ARBA00022741"/>
    </source>
</evidence>
<sequence length="167" mass="19384">MKSEWFRKGEGFIIVYSITSEDSLLKDASKFREEILSEKKKAKVPMYFIFSFVDLFDFKICVQKKKKKLFLLKKGCNKCDLSTQRKVATEKGKQIAKEWYVLNKHFVLLLIIKKKKRGCPFFESSAKDKINVEAIFEECVREIRKARVTTPSEPTTTETSSSCCAIL</sequence>
<evidence type="ECO:0000313" key="3">
    <source>
        <dbReference type="EMBL" id="ETO14222.1"/>
    </source>
</evidence>
<dbReference type="Proteomes" id="UP000023152">
    <property type="component" value="Unassembled WGS sequence"/>
</dbReference>
<dbReference type="Gene3D" id="3.40.50.300">
    <property type="entry name" value="P-loop containing nucleotide triphosphate hydrolases"/>
    <property type="match status" value="1"/>
</dbReference>
<reference evidence="3 4" key="1">
    <citation type="journal article" date="2013" name="Curr. Biol.">
        <title>The Genome of the Foraminiferan Reticulomyxa filosa.</title>
        <authorList>
            <person name="Glockner G."/>
            <person name="Hulsmann N."/>
            <person name="Schleicher M."/>
            <person name="Noegel A.A."/>
            <person name="Eichinger L."/>
            <person name="Gallinger C."/>
            <person name="Pawlowski J."/>
            <person name="Sierra R."/>
            <person name="Euteneuer U."/>
            <person name="Pillet L."/>
            <person name="Moustafa A."/>
            <person name="Platzer M."/>
            <person name="Groth M."/>
            <person name="Szafranski K."/>
            <person name="Schliwa M."/>
        </authorList>
    </citation>
    <scope>NUCLEOTIDE SEQUENCE [LARGE SCALE GENOMIC DNA]</scope>
</reference>
<dbReference type="OrthoDB" id="5976022at2759"/>
<evidence type="ECO:0000256" key="2">
    <source>
        <dbReference type="ARBA" id="ARBA00023134"/>
    </source>
</evidence>
<dbReference type="GO" id="GO:0005525">
    <property type="term" value="F:GTP binding"/>
    <property type="evidence" value="ECO:0007669"/>
    <property type="project" value="UniProtKB-KW"/>
</dbReference>
<keyword evidence="1" id="KW-0547">Nucleotide-binding</keyword>